<evidence type="ECO:0000313" key="3">
    <source>
        <dbReference type="EMBL" id="GID12639.1"/>
    </source>
</evidence>
<keyword evidence="4" id="KW-1185">Reference proteome</keyword>
<protein>
    <submittedName>
        <fullName evidence="3">Uncharacterized protein</fullName>
    </submittedName>
</protein>
<keyword evidence="2" id="KW-0812">Transmembrane</keyword>
<evidence type="ECO:0000313" key="4">
    <source>
        <dbReference type="Proteomes" id="UP000612808"/>
    </source>
</evidence>
<accession>A0A8J3J9N4</accession>
<keyword evidence="2" id="KW-0472">Membrane</keyword>
<name>A0A8J3J9N4_9ACTN</name>
<gene>
    <name evidence="3" type="ORF">Aru02nite_35280</name>
</gene>
<comment type="caution">
    <text evidence="3">The sequence shown here is derived from an EMBL/GenBank/DDBJ whole genome shotgun (WGS) entry which is preliminary data.</text>
</comment>
<evidence type="ECO:0000256" key="1">
    <source>
        <dbReference type="SAM" id="MobiDB-lite"/>
    </source>
</evidence>
<dbReference type="Proteomes" id="UP000612808">
    <property type="component" value="Unassembled WGS sequence"/>
</dbReference>
<dbReference type="RefSeq" id="WP_203658733.1">
    <property type="nucleotide sequence ID" value="NZ_BAAAZM010000042.1"/>
</dbReference>
<feature type="region of interest" description="Disordered" evidence="1">
    <location>
        <begin position="77"/>
        <end position="112"/>
    </location>
</feature>
<reference evidence="3" key="1">
    <citation type="submission" date="2021-01" db="EMBL/GenBank/DDBJ databases">
        <title>Whole genome shotgun sequence of Actinocatenispora rupis NBRC 107355.</title>
        <authorList>
            <person name="Komaki H."/>
            <person name="Tamura T."/>
        </authorList>
    </citation>
    <scope>NUCLEOTIDE SEQUENCE</scope>
    <source>
        <strain evidence="3">NBRC 107355</strain>
    </source>
</reference>
<feature type="transmembrane region" description="Helical" evidence="2">
    <location>
        <begin position="20"/>
        <end position="42"/>
    </location>
</feature>
<dbReference type="EMBL" id="BOMB01000019">
    <property type="protein sequence ID" value="GID12639.1"/>
    <property type="molecule type" value="Genomic_DNA"/>
</dbReference>
<feature type="region of interest" description="Disordered" evidence="1">
    <location>
        <begin position="50"/>
        <end position="69"/>
    </location>
</feature>
<evidence type="ECO:0000256" key="2">
    <source>
        <dbReference type="SAM" id="Phobius"/>
    </source>
</evidence>
<keyword evidence="2" id="KW-1133">Transmembrane helix</keyword>
<dbReference type="AlphaFoldDB" id="A0A8J3J9N4"/>
<sequence length="112" mass="12315">MRRLLAGLPDWFGIPAAIEPYTAAPPTYLALVDGTAVGVLLLRRRFATRRRDPPGGRRHTGSVAGLGAPVTELTAEGVPLLRVTTRQQVNPGPRHHLGHRDRQRRPFDARAE</sequence>
<proteinExistence type="predicted"/>
<feature type="compositionally biased region" description="Basic residues" evidence="1">
    <location>
        <begin position="93"/>
        <end position="103"/>
    </location>
</feature>
<organism evidence="3 4">
    <name type="scientific">Actinocatenispora rupis</name>
    <dbReference type="NCBI Taxonomy" id="519421"/>
    <lineage>
        <taxon>Bacteria</taxon>
        <taxon>Bacillati</taxon>
        <taxon>Actinomycetota</taxon>
        <taxon>Actinomycetes</taxon>
        <taxon>Micromonosporales</taxon>
        <taxon>Micromonosporaceae</taxon>
        <taxon>Actinocatenispora</taxon>
    </lineage>
</organism>